<dbReference type="Proteomes" id="UP001152795">
    <property type="component" value="Unassembled WGS sequence"/>
</dbReference>
<comment type="caution">
    <text evidence="1">The sequence shown here is derived from an EMBL/GenBank/DDBJ whole genome shotgun (WGS) entry which is preliminary data.</text>
</comment>
<reference evidence="1" key="1">
    <citation type="submission" date="2020-04" db="EMBL/GenBank/DDBJ databases">
        <authorList>
            <person name="Alioto T."/>
            <person name="Alioto T."/>
            <person name="Gomez Garrido J."/>
        </authorList>
    </citation>
    <scope>NUCLEOTIDE SEQUENCE</scope>
    <source>
        <strain evidence="1">A484AB</strain>
    </source>
</reference>
<evidence type="ECO:0000313" key="2">
    <source>
        <dbReference type="Proteomes" id="UP001152795"/>
    </source>
</evidence>
<organism evidence="1 2">
    <name type="scientific">Paramuricea clavata</name>
    <name type="common">Red gorgonian</name>
    <name type="synonym">Violescent sea-whip</name>
    <dbReference type="NCBI Taxonomy" id="317549"/>
    <lineage>
        <taxon>Eukaryota</taxon>
        <taxon>Metazoa</taxon>
        <taxon>Cnidaria</taxon>
        <taxon>Anthozoa</taxon>
        <taxon>Octocorallia</taxon>
        <taxon>Malacalcyonacea</taxon>
        <taxon>Plexauridae</taxon>
        <taxon>Paramuricea</taxon>
    </lineage>
</organism>
<gene>
    <name evidence="1" type="ORF">PACLA_8A003958</name>
</gene>
<accession>A0A6S7IJS2</accession>
<name>A0A6S7IJS2_PARCT</name>
<dbReference type="OrthoDB" id="5987425at2759"/>
<dbReference type="AlphaFoldDB" id="A0A6S7IJS2"/>
<protein>
    <submittedName>
        <fullName evidence="1">Uncharacterized protein</fullName>
    </submittedName>
</protein>
<keyword evidence="2" id="KW-1185">Reference proteome</keyword>
<proteinExistence type="predicted"/>
<sequence>RIGEEQDCWDNSDYPKDSPYYSTHNKKVIGKFKDEAEGVPIIEFVGLRSKMYSYVKENGGGGMTAKGVKKMPPKKSQARKRALQTAGEGHQRNAAVVNQLGTRRWRPVRL</sequence>
<feature type="non-terminal residue" evidence="1">
    <location>
        <position position="1"/>
    </location>
</feature>
<evidence type="ECO:0000313" key="1">
    <source>
        <dbReference type="EMBL" id="CAB4017229.1"/>
    </source>
</evidence>
<dbReference type="EMBL" id="CACRXK020009453">
    <property type="protein sequence ID" value="CAB4017229.1"/>
    <property type="molecule type" value="Genomic_DNA"/>
</dbReference>